<evidence type="ECO:0000313" key="4">
    <source>
        <dbReference type="EMBL" id="KAL1304972.1"/>
    </source>
</evidence>
<evidence type="ECO:0000256" key="2">
    <source>
        <dbReference type="SAM" id="MobiDB-lite"/>
    </source>
</evidence>
<feature type="compositionally biased region" description="Basic and acidic residues" evidence="2">
    <location>
        <begin position="519"/>
        <end position="540"/>
    </location>
</feature>
<dbReference type="RefSeq" id="XP_069201246.1">
    <property type="nucleotide sequence ID" value="XM_069343420.1"/>
</dbReference>
<proteinExistence type="predicted"/>
<keyword evidence="1" id="KW-0175">Coiled coil</keyword>
<sequence length="861" mass="94934">MSSAISDASLKEAIVGSVEHGAYPESEAVSSAELRPNVLPDLLVDLQRARDEVKADIRQLSRDVAPDVDGWIAQAKKLQADIEHSKATAREIVQQAREGEELRQDADEAGNKAGLLEKEVAYNEELVNTLSKIRSLRSTLDECQDAMINNDLASALAAIKQVDSVLPELAAVDHTRAYDLLQIRIQKIKSALADQATQGLRETIKTNTADHSVNVVEVEHRTHDIEAAVNVLTTLNILPAYLDRLRRDLDSAVIRPALSRDTATHSKILIESCSISVSRQDGDTEIMSVLGDFWGLLEFLNSHLPSSLMLPLSQVLLPQLLDIITTTWLDTCVPIRIDEMPFFQRVLDRVSKLALQIDGLSWPASTKPLTEWVQSAPRTWLAKRRETALGAVRALLFTKLRERHTVERVETQMISKGDALMGAGGETDDDAWDAEWGEEQETASMPDAKAPAPAPAEDMDDDDDASAWAMDDDPPGEDSTTDTAKAKGDVEEVEEIDADVDAWGWGDEDPNETAPIVEKTQDQEQEKAPSKKETEKDAAEREVTLKETYTVTAVPDGILKIIEESILDAETLMDASYAQTSIGPAATALYVVPTFVLAMYRATSSTAYGRLDTGNMLIYNDSTRLADQLRSLIARHSDKDASSALAPSSRPTSRLKLDSEIKALDQFAKRAYGAEMEAQRTILGDMLDGAQGFSSCTTEPFASACDSAVEITASRLRDVYKQWEGILSKSALLQSLGSLLGTVTGKIIIDIEDLSDIGEEESKRLWSHCDKMLAIRDLFMQKHPGDGEAHDTTGIYCPNWLKFQYLAEILEGSLADIKYFWSEGELRLEFVAEEVVDLIQALFADSDYRRKAIADIRRSRG</sequence>
<feature type="domain" description="ZW10 C-terminal helical" evidence="3">
    <location>
        <begin position="713"/>
        <end position="856"/>
    </location>
</feature>
<evidence type="ECO:0000313" key="5">
    <source>
        <dbReference type="Proteomes" id="UP001562354"/>
    </source>
</evidence>
<dbReference type="GeneID" id="95977578"/>
<evidence type="ECO:0000256" key="1">
    <source>
        <dbReference type="SAM" id="Coils"/>
    </source>
</evidence>
<feature type="compositionally biased region" description="Acidic residues" evidence="2">
    <location>
        <begin position="457"/>
        <end position="480"/>
    </location>
</feature>
<dbReference type="PANTHER" id="PTHR12205:SF0">
    <property type="entry name" value="CENTROMERE_KINETOCHORE PROTEIN ZW10 HOMOLOG"/>
    <property type="match status" value="1"/>
</dbReference>
<dbReference type="InterPro" id="IPR055148">
    <property type="entry name" value="ZW10_C_2"/>
</dbReference>
<gene>
    <name evidence="4" type="ORF">AAFC00_003878</name>
</gene>
<accession>A0ABR3PG04</accession>
<name>A0ABR3PG04_9PEZI</name>
<dbReference type="EMBL" id="JBFMKM010000008">
    <property type="protein sequence ID" value="KAL1304972.1"/>
    <property type="molecule type" value="Genomic_DNA"/>
</dbReference>
<dbReference type="Proteomes" id="UP001562354">
    <property type="component" value="Unassembled WGS sequence"/>
</dbReference>
<feature type="region of interest" description="Disordered" evidence="2">
    <location>
        <begin position="438"/>
        <end position="540"/>
    </location>
</feature>
<dbReference type="InterPro" id="IPR046362">
    <property type="entry name" value="Zw10/DSL1_C_sf"/>
</dbReference>
<feature type="coiled-coil region" evidence="1">
    <location>
        <begin position="43"/>
        <end position="95"/>
    </location>
</feature>
<organism evidence="4 5">
    <name type="scientific">Neodothiora populina</name>
    <dbReference type="NCBI Taxonomy" id="2781224"/>
    <lineage>
        <taxon>Eukaryota</taxon>
        <taxon>Fungi</taxon>
        <taxon>Dikarya</taxon>
        <taxon>Ascomycota</taxon>
        <taxon>Pezizomycotina</taxon>
        <taxon>Dothideomycetes</taxon>
        <taxon>Dothideomycetidae</taxon>
        <taxon>Dothideales</taxon>
        <taxon>Dothioraceae</taxon>
        <taxon>Neodothiora</taxon>
    </lineage>
</organism>
<reference evidence="4 5" key="1">
    <citation type="submission" date="2024-07" db="EMBL/GenBank/DDBJ databases">
        <title>Draft sequence of the Neodothiora populina.</title>
        <authorList>
            <person name="Drown D.D."/>
            <person name="Schuette U.S."/>
            <person name="Buechlein A.B."/>
            <person name="Rusch D.R."/>
            <person name="Winton L.W."/>
            <person name="Adams G.A."/>
        </authorList>
    </citation>
    <scope>NUCLEOTIDE SEQUENCE [LARGE SCALE GENOMIC DNA]</scope>
    <source>
        <strain evidence="4 5">CPC 39397</strain>
    </source>
</reference>
<protein>
    <recommendedName>
        <fullName evidence="3">ZW10 C-terminal helical domain-containing protein</fullName>
    </recommendedName>
</protein>
<comment type="caution">
    <text evidence="4">The sequence shown here is derived from an EMBL/GenBank/DDBJ whole genome shotgun (WGS) entry which is preliminary data.</text>
</comment>
<evidence type="ECO:0000259" key="3">
    <source>
        <dbReference type="Pfam" id="PF22766"/>
    </source>
</evidence>
<dbReference type="Gene3D" id="1.10.357.150">
    <property type="match status" value="1"/>
</dbReference>
<keyword evidence="5" id="KW-1185">Reference proteome</keyword>
<dbReference type="PANTHER" id="PTHR12205">
    <property type="entry name" value="CENTROMERE/KINETOCHORE PROTEIN ZW10"/>
    <property type="match status" value="1"/>
</dbReference>
<feature type="compositionally biased region" description="Acidic residues" evidence="2">
    <location>
        <begin position="491"/>
        <end position="511"/>
    </location>
</feature>
<dbReference type="Pfam" id="PF22766">
    <property type="entry name" value="ZW10_C2"/>
    <property type="match status" value="1"/>
</dbReference>